<comment type="caution">
    <text evidence="2">The sequence shown here is derived from an EMBL/GenBank/DDBJ whole genome shotgun (WGS) entry which is preliminary data.</text>
</comment>
<dbReference type="InterPro" id="IPR007029">
    <property type="entry name" value="YHS_dom"/>
</dbReference>
<sequence length="164" mass="18727">MPIGKTSDMKKRTKIILITLVVILAVVFSFAKVKRVSPLSWGHKEVNQPMFSSQAINGYDAVAYFTEDKAVLGNEAYSYNWKNADWYFSSEDNKQLFLENPEKYAPQYGGYCAFAVSKGFTANTDPGTFEMINGKLYLFDSEGVKTDWKENLKENLQKCEANWR</sequence>
<proteinExistence type="predicted"/>
<evidence type="ECO:0000313" key="2">
    <source>
        <dbReference type="EMBL" id="RKN79830.1"/>
    </source>
</evidence>
<dbReference type="NCBIfam" id="NF041384">
    <property type="entry name" value="YHS_seleno_dom"/>
    <property type="match status" value="1"/>
</dbReference>
<dbReference type="Proteomes" id="UP000276603">
    <property type="component" value="Unassembled WGS sequence"/>
</dbReference>
<organism evidence="2 3">
    <name type="scientific">Ulvibacterium marinum</name>
    <dbReference type="NCBI Taxonomy" id="2419782"/>
    <lineage>
        <taxon>Bacteria</taxon>
        <taxon>Pseudomonadati</taxon>
        <taxon>Bacteroidota</taxon>
        <taxon>Flavobacteriia</taxon>
        <taxon>Flavobacteriales</taxon>
        <taxon>Flavobacteriaceae</taxon>
        <taxon>Ulvibacterium</taxon>
    </lineage>
</organism>
<dbReference type="EMBL" id="RBCJ01000003">
    <property type="protein sequence ID" value="RKN79830.1"/>
    <property type="molecule type" value="Genomic_DNA"/>
</dbReference>
<dbReference type="AlphaFoldDB" id="A0A3B0C3H7"/>
<feature type="domain" description="YHS" evidence="1">
    <location>
        <begin position="63"/>
        <end position="108"/>
    </location>
</feature>
<evidence type="ECO:0000259" key="1">
    <source>
        <dbReference type="Pfam" id="PF04945"/>
    </source>
</evidence>
<accession>A0A3B0C3H7</accession>
<protein>
    <submittedName>
        <fullName evidence="2">YHS domain-containing protein</fullName>
    </submittedName>
</protein>
<evidence type="ECO:0000313" key="3">
    <source>
        <dbReference type="Proteomes" id="UP000276603"/>
    </source>
</evidence>
<name>A0A3B0C3H7_9FLAO</name>
<dbReference type="Pfam" id="PF04945">
    <property type="entry name" value="YHS"/>
    <property type="match status" value="1"/>
</dbReference>
<gene>
    <name evidence="2" type="ORF">D7Z94_16270</name>
</gene>
<reference evidence="2 3" key="1">
    <citation type="submission" date="2018-10" db="EMBL/GenBank/DDBJ databases">
        <title>Ulvibacterium marinum gen. nov., sp. nov., a novel marine bacterium of the family Flavobacteriaceae, isolated from a culture of the green alga Ulva prolifera.</title>
        <authorList>
            <person name="Zhang Z."/>
        </authorList>
    </citation>
    <scope>NUCLEOTIDE SEQUENCE [LARGE SCALE GENOMIC DNA]</scope>
    <source>
        <strain evidence="2 3">CCMM003</strain>
    </source>
</reference>
<keyword evidence="3" id="KW-1185">Reference proteome</keyword>